<accession>A0A0G1YU83</accession>
<dbReference type="AlphaFoldDB" id="A0A0G1YU83"/>
<proteinExistence type="predicted"/>
<name>A0A0G1YU83_9BACT</name>
<dbReference type="EMBL" id="LCQQ01000079">
    <property type="protein sequence ID" value="KKW18592.1"/>
    <property type="molecule type" value="Genomic_DNA"/>
</dbReference>
<dbReference type="Proteomes" id="UP000034201">
    <property type="component" value="Unassembled WGS sequence"/>
</dbReference>
<protein>
    <submittedName>
        <fullName evidence="2">Uncharacterized protein</fullName>
    </submittedName>
</protein>
<keyword evidence="1" id="KW-0472">Membrane</keyword>
<keyword evidence="1" id="KW-1133">Transmembrane helix</keyword>
<organism evidence="2 3">
    <name type="scientific">Candidatus Adlerbacteria bacterium GW2011_GWC1_50_9</name>
    <dbReference type="NCBI Taxonomy" id="1618608"/>
    <lineage>
        <taxon>Bacteria</taxon>
        <taxon>Candidatus Adleribacteriota</taxon>
    </lineage>
</organism>
<evidence type="ECO:0000313" key="3">
    <source>
        <dbReference type="Proteomes" id="UP000034201"/>
    </source>
</evidence>
<sequence length="209" mass="23905">MTEYKVILLLTLIYIASFAIFMLRQTGVLFAPTFGFRGGYVFLRSLPWLLISLLVVFIVVLEILVRHYSFAYRRPLLYSVAGIAFLVIAGGYAVAITSFHGRMFRSAERGELPLAGGFYREYGHQRFRNIHKGSVEEVFENKLTIKNRRDETLSVVMTPETYFPSGSDFSPGDLVVVFGDRDDHAVRASGIRKIDFDYDSDVRPMPRRR</sequence>
<keyword evidence="1" id="KW-0812">Transmembrane</keyword>
<feature type="transmembrane region" description="Helical" evidence="1">
    <location>
        <begin position="45"/>
        <end position="64"/>
    </location>
</feature>
<feature type="transmembrane region" description="Helical" evidence="1">
    <location>
        <begin position="6"/>
        <end position="24"/>
    </location>
</feature>
<comment type="caution">
    <text evidence="2">The sequence shown here is derived from an EMBL/GenBank/DDBJ whole genome shotgun (WGS) entry which is preliminary data.</text>
</comment>
<reference evidence="2 3" key="1">
    <citation type="journal article" date="2015" name="Nature">
        <title>rRNA introns, odd ribosomes, and small enigmatic genomes across a large radiation of phyla.</title>
        <authorList>
            <person name="Brown C.T."/>
            <person name="Hug L.A."/>
            <person name="Thomas B.C."/>
            <person name="Sharon I."/>
            <person name="Castelle C.J."/>
            <person name="Singh A."/>
            <person name="Wilkins M.J."/>
            <person name="Williams K.H."/>
            <person name="Banfield J.F."/>
        </authorList>
    </citation>
    <scope>NUCLEOTIDE SEQUENCE [LARGE SCALE GENOMIC DNA]</scope>
</reference>
<feature type="transmembrane region" description="Helical" evidence="1">
    <location>
        <begin position="76"/>
        <end position="99"/>
    </location>
</feature>
<evidence type="ECO:0000313" key="2">
    <source>
        <dbReference type="EMBL" id="KKW18592.1"/>
    </source>
</evidence>
<gene>
    <name evidence="2" type="ORF">UY61_C0079G0006</name>
</gene>
<evidence type="ECO:0000256" key="1">
    <source>
        <dbReference type="SAM" id="Phobius"/>
    </source>
</evidence>